<feature type="signal peptide" evidence="1">
    <location>
        <begin position="1"/>
        <end position="16"/>
    </location>
</feature>
<evidence type="ECO:0000313" key="2">
    <source>
        <dbReference type="EMBL" id="KAJ1107523.1"/>
    </source>
</evidence>
<reference evidence="2" key="1">
    <citation type="journal article" date="2022" name="bioRxiv">
        <title>Sequencing and chromosome-scale assembly of the giantPleurodeles waltlgenome.</title>
        <authorList>
            <person name="Brown T."/>
            <person name="Elewa A."/>
            <person name="Iarovenko S."/>
            <person name="Subramanian E."/>
            <person name="Araus A.J."/>
            <person name="Petzold A."/>
            <person name="Susuki M."/>
            <person name="Suzuki K.-i.T."/>
            <person name="Hayashi T."/>
            <person name="Toyoda A."/>
            <person name="Oliveira C."/>
            <person name="Osipova E."/>
            <person name="Leigh N.D."/>
            <person name="Simon A."/>
            <person name="Yun M.H."/>
        </authorList>
    </citation>
    <scope>NUCLEOTIDE SEQUENCE</scope>
    <source>
        <strain evidence="2">20211129_DDA</strain>
        <tissue evidence="2">Liver</tissue>
    </source>
</reference>
<name>A0AAV7MZS2_PLEWA</name>
<evidence type="ECO:0008006" key="4">
    <source>
        <dbReference type="Google" id="ProtNLM"/>
    </source>
</evidence>
<evidence type="ECO:0000256" key="1">
    <source>
        <dbReference type="SAM" id="SignalP"/>
    </source>
</evidence>
<protein>
    <recommendedName>
        <fullName evidence="4">Secreted protein</fullName>
    </recommendedName>
</protein>
<keyword evidence="1" id="KW-0732">Signal</keyword>
<dbReference type="EMBL" id="JANPWB010000013">
    <property type="protein sequence ID" value="KAJ1107523.1"/>
    <property type="molecule type" value="Genomic_DNA"/>
</dbReference>
<dbReference type="Proteomes" id="UP001066276">
    <property type="component" value="Chromosome 9"/>
</dbReference>
<accession>A0AAV7MZS2</accession>
<organism evidence="2 3">
    <name type="scientific">Pleurodeles waltl</name>
    <name type="common">Iberian ribbed newt</name>
    <dbReference type="NCBI Taxonomy" id="8319"/>
    <lineage>
        <taxon>Eukaryota</taxon>
        <taxon>Metazoa</taxon>
        <taxon>Chordata</taxon>
        <taxon>Craniata</taxon>
        <taxon>Vertebrata</taxon>
        <taxon>Euteleostomi</taxon>
        <taxon>Amphibia</taxon>
        <taxon>Batrachia</taxon>
        <taxon>Caudata</taxon>
        <taxon>Salamandroidea</taxon>
        <taxon>Salamandridae</taxon>
        <taxon>Pleurodelinae</taxon>
        <taxon>Pleurodeles</taxon>
    </lineage>
</organism>
<keyword evidence="3" id="KW-1185">Reference proteome</keyword>
<evidence type="ECO:0000313" key="3">
    <source>
        <dbReference type="Proteomes" id="UP001066276"/>
    </source>
</evidence>
<gene>
    <name evidence="2" type="ORF">NDU88_004913</name>
</gene>
<dbReference type="AlphaFoldDB" id="A0AAV7MZS2"/>
<comment type="caution">
    <text evidence="2">The sequence shown here is derived from an EMBL/GenBank/DDBJ whole genome shotgun (WGS) entry which is preliminary data.</text>
</comment>
<proteinExistence type="predicted"/>
<feature type="chain" id="PRO_5043619569" description="Secreted protein" evidence="1">
    <location>
        <begin position="17"/>
        <end position="74"/>
    </location>
</feature>
<sequence>MFRFVMLFSPLVAKVSEPLVSFDGWCEGPHLHETLVSSQPRAAASSLFCRGCHFGLRQLRSFRGEFSGRSLLQG</sequence>